<keyword evidence="4" id="KW-1185">Reference proteome</keyword>
<dbReference type="Proteomes" id="UP001358417">
    <property type="component" value="Unassembled WGS sequence"/>
</dbReference>
<dbReference type="EMBL" id="JAVRRD010000051">
    <property type="protein sequence ID" value="KAK5044422.1"/>
    <property type="molecule type" value="Genomic_DNA"/>
</dbReference>
<dbReference type="CDD" id="cd00866">
    <property type="entry name" value="PEBP_euk"/>
    <property type="match status" value="1"/>
</dbReference>
<dbReference type="GO" id="GO:0030162">
    <property type="term" value="P:regulation of proteolysis"/>
    <property type="evidence" value="ECO:0007669"/>
    <property type="project" value="TreeGrafter"/>
</dbReference>
<comment type="caution">
    <text evidence="3">The sequence shown here is derived from an EMBL/GenBank/DDBJ whole genome shotgun (WGS) entry which is preliminary data.</text>
</comment>
<dbReference type="Pfam" id="PF01161">
    <property type="entry name" value="PBP"/>
    <property type="match status" value="1"/>
</dbReference>
<dbReference type="RefSeq" id="XP_064700086.1">
    <property type="nucleotide sequence ID" value="XM_064854827.1"/>
</dbReference>
<dbReference type="InterPro" id="IPR036610">
    <property type="entry name" value="PEBP-like_sf"/>
</dbReference>
<accession>A0AAV9MUY8</accession>
<organism evidence="3 4">
    <name type="scientific">Exophiala bonariae</name>
    <dbReference type="NCBI Taxonomy" id="1690606"/>
    <lineage>
        <taxon>Eukaryota</taxon>
        <taxon>Fungi</taxon>
        <taxon>Dikarya</taxon>
        <taxon>Ascomycota</taxon>
        <taxon>Pezizomycotina</taxon>
        <taxon>Eurotiomycetes</taxon>
        <taxon>Chaetothyriomycetidae</taxon>
        <taxon>Chaetothyriales</taxon>
        <taxon>Herpotrichiellaceae</taxon>
        <taxon>Exophiala</taxon>
    </lineage>
</organism>
<evidence type="ECO:0008006" key="5">
    <source>
        <dbReference type="Google" id="ProtNLM"/>
    </source>
</evidence>
<dbReference type="GO" id="GO:0030414">
    <property type="term" value="F:peptidase inhibitor activity"/>
    <property type="evidence" value="ECO:0007669"/>
    <property type="project" value="TreeGrafter"/>
</dbReference>
<reference evidence="3 4" key="1">
    <citation type="submission" date="2023-08" db="EMBL/GenBank/DDBJ databases">
        <title>Black Yeasts Isolated from many extreme environments.</title>
        <authorList>
            <person name="Coleine C."/>
            <person name="Stajich J.E."/>
            <person name="Selbmann L."/>
        </authorList>
    </citation>
    <scope>NUCLEOTIDE SEQUENCE [LARGE SCALE GENOMIC DNA]</scope>
    <source>
        <strain evidence="3 4">CCFEE 5792</strain>
    </source>
</reference>
<dbReference type="PANTHER" id="PTHR11362">
    <property type="entry name" value="PHOSPHATIDYLETHANOLAMINE-BINDING PROTEIN"/>
    <property type="match status" value="1"/>
</dbReference>
<dbReference type="SUPFAM" id="SSF49777">
    <property type="entry name" value="PEBP-like"/>
    <property type="match status" value="1"/>
</dbReference>
<evidence type="ECO:0000313" key="3">
    <source>
        <dbReference type="EMBL" id="KAK5044422.1"/>
    </source>
</evidence>
<keyword evidence="2" id="KW-0732">Signal</keyword>
<sequence length="290" mass="29572">MKYSRTLLLPALAAVVNAQTAPDFPVQVSQLLVVDFQNTSISVEPAGVTLNREDILETPVALGQATATRQSTYILFMVDQDVEATAGQPRVQLLHYFQPNLFGSSEVLSFDAQAENATTAVGATYIPPTPPAGDGPHRYNILLYLQPEGFTVPTQFSSIDPPADASARIGFDMAGFAEAANLGEPISAVWFQVENKEVDSGGSSSSSSATDSAAPTGSATTTGSSSASTGTSGPAGTQTQGSSASGSSTTSAGAPANTGNGAGMLDASSGVHRALMGLSLVLAGSAFWVM</sequence>
<evidence type="ECO:0000256" key="1">
    <source>
        <dbReference type="SAM" id="MobiDB-lite"/>
    </source>
</evidence>
<proteinExistence type="predicted"/>
<protein>
    <recommendedName>
        <fullName evidence="5">PEBP-like protein</fullName>
    </recommendedName>
</protein>
<dbReference type="GO" id="GO:0005543">
    <property type="term" value="F:phospholipid binding"/>
    <property type="evidence" value="ECO:0007669"/>
    <property type="project" value="TreeGrafter"/>
</dbReference>
<feature type="signal peptide" evidence="2">
    <location>
        <begin position="1"/>
        <end position="18"/>
    </location>
</feature>
<dbReference type="InterPro" id="IPR008914">
    <property type="entry name" value="PEBP"/>
</dbReference>
<feature type="compositionally biased region" description="Low complexity" evidence="1">
    <location>
        <begin position="200"/>
        <end position="257"/>
    </location>
</feature>
<feature type="chain" id="PRO_5043339615" description="PEBP-like protein" evidence="2">
    <location>
        <begin position="19"/>
        <end position="290"/>
    </location>
</feature>
<dbReference type="PANTHER" id="PTHR11362:SF148">
    <property type="entry name" value="CARBOXYPEPTIDASE Y INHIBITOR"/>
    <property type="match status" value="1"/>
</dbReference>
<evidence type="ECO:0000313" key="4">
    <source>
        <dbReference type="Proteomes" id="UP001358417"/>
    </source>
</evidence>
<dbReference type="GeneID" id="89979448"/>
<dbReference type="InterPro" id="IPR035810">
    <property type="entry name" value="PEBP_euk"/>
</dbReference>
<feature type="region of interest" description="Disordered" evidence="1">
    <location>
        <begin position="199"/>
        <end position="257"/>
    </location>
</feature>
<evidence type="ECO:0000256" key="2">
    <source>
        <dbReference type="SAM" id="SignalP"/>
    </source>
</evidence>
<dbReference type="GO" id="GO:0046578">
    <property type="term" value="P:regulation of Ras protein signal transduction"/>
    <property type="evidence" value="ECO:0007669"/>
    <property type="project" value="TreeGrafter"/>
</dbReference>
<dbReference type="Gene3D" id="3.90.280.10">
    <property type="entry name" value="PEBP-like"/>
    <property type="match status" value="1"/>
</dbReference>
<dbReference type="AlphaFoldDB" id="A0AAV9MUY8"/>
<gene>
    <name evidence="3" type="ORF">LTR84_011294</name>
</gene>
<name>A0AAV9MUY8_9EURO</name>